<keyword evidence="1" id="KW-1133">Transmembrane helix</keyword>
<protein>
    <submittedName>
        <fullName evidence="2">Uncharacterized protein</fullName>
    </submittedName>
</protein>
<feature type="transmembrane region" description="Helical" evidence="1">
    <location>
        <begin position="68"/>
        <end position="86"/>
    </location>
</feature>
<dbReference type="AlphaFoldDB" id="A0A917YY79"/>
<name>A0A917YY79_9ALTE</name>
<dbReference type="RefSeq" id="WP_188695033.1">
    <property type="nucleotide sequence ID" value="NZ_BMLS01000003.1"/>
</dbReference>
<organism evidence="2 3">
    <name type="scientific">Bowmanella pacifica</name>
    <dbReference type="NCBI Taxonomy" id="502051"/>
    <lineage>
        <taxon>Bacteria</taxon>
        <taxon>Pseudomonadati</taxon>
        <taxon>Pseudomonadota</taxon>
        <taxon>Gammaproteobacteria</taxon>
        <taxon>Alteromonadales</taxon>
        <taxon>Alteromonadaceae</taxon>
        <taxon>Bowmanella</taxon>
    </lineage>
</organism>
<feature type="transmembrane region" description="Helical" evidence="1">
    <location>
        <begin position="21"/>
        <end position="48"/>
    </location>
</feature>
<sequence>MKLKDMNSKAREAFAKSQIDIGVAIFKSIMLLVTTVPIALFIQGGFASEKSTDPISVVKVIQSFSTESQILIGLLFCFALFAGHNLRSTGIKILNEIEDET</sequence>
<keyword evidence="1" id="KW-0812">Transmembrane</keyword>
<dbReference type="EMBL" id="BMLS01000003">
    <property type="protein sequence ID" value="GGO70259.1"/>
    <property type="molecule type" value="Genomic_DNA"/>
</dbReference>
<gene>
    <name evidence="2" type="ORF">GCM10010982_23330</name>
</gene>
<comment type="caution">
    <text evidence="2">The sequence shown here is derived from an EMBL/GenBank/DDBJ whole genome shotgun (WGS) entry which is preliminary data.</text>
</comment>
<evidence type="ECO:0000313" key="3">
    <source>
        <dbReference type="Proteomes" id="UP000606935"/>
    </source>
</evidence>
<keyword evidence="1" id="KW-0472">Membrane</keyword>
<keyword evidence="3" id="KW-1185">Reference proteome</keyword>
<proteinExistence type="predicted"/>
<accession>A0A917YY79</accession>
<evidence type="ECO:0000313" key="2">
    <source>
        <dbReference type="EMBL" id="GGO70259.1"/>
    </source>
</evidence>
<dbReference type="Proteomes" id="UP000606935">
    <property type="component" value="Unassembled WGS sequence"/>
</dbReference>
<evidence type="ECO:0000256" key="1">
    <source>
        <dbReference type="SAM" id="Phobius"/>
    </source>
</evidence>
<reference evidence="2" key="2">
    <citation type="submission" date="2020-09" db="EMBL/GenBank/DDBJ databases">
        <authorList>
            <person name="Sun Q."/>
            <person name="Zhou Y."/>
        </authorList>
    </citation>
    <scope>NUCLEOTIDE SEQUENCE</scope>
    <source>
        <strain evidence="2">CGMCC 1.7086</strain>
    </source>
</reference>
<reference evidence="2" key="1">
    <citation type="journal article" date="2014" name="Int. J. Syst. Evol. Microbiol.">
        <title>Complete genome sequence of Corynebacterium casei LMG S-19264T (=DSM 44701T), isolated from a smear-ripened cheese.</title>
        <authorList>
            <consortium name="US DOE Joint Genome Institute (JGI-PGF)"/>
            <person name="Walter F."/>
            <person name="Albersmeier A."/>
            <person name="Kalinowski J."/>
            <person name="Ruckert C."/>
        </authorList>
    </citation>
    <scope>NUCLEOTIDE SEQUENCE</scope>
    <source>
        <strain evidence="2">CGMCC 1.7086</strain>
    </source>
</reference>